<organism evidence="1">
    <name type="scientific">Cyprideis torosa</name>
    <dbReference type="NCBI Taxonomy" id="163714"/>
    <lineage>
        <taxon>Eukaryota</taxon>
        <taxon>Metazoa</taxon>
        <taxon>Ecdysozoa</taxon>
        <taxon>Arthropoda</taxon>
        <taxon>Crustacea</taxon>
        <taxon>Oligostraca</taxon>
        <taxon>Ostracoda</taxon>
        <taxon>Podocopa</taxon>
        <taxon>Podocopida</taxon>
        <taxon>Cytherocopina</taxon>
        <taxon>Cytheroidea</taxon>
        <taxon>Cytherideidae</taxon>
        <taxon>Cyprideis</taxon>
    </lineage>
</organism>
<dbReference type="AlphaFoldDB" id="A0A7R8WKE0"/>
<protein>
    <submittedName>
        <fullName evidence="1">Uncharacterized protein</fullName>
    </submittedName>
</protein>
<feature type="non-terminal residue" evidence="1">
    <location>
        <position position="1"/>
    </location>
</feature>
<evidence type="ECO:0000313" key="1">
    <source>
        <dbReference type="EMBL" id="CAD7230661.1"/>
    </source>
</evidence>
<accession>A0A7R8WKE0</accession>
<gene>
    <name evidence="1" type="ORF">CTOB1V02_LOCUS8519</name>
</gene>
<proteinExistence type="predicted"/>
<name>A0A7R8WKE0_9CRUS</name>
<reference evidence="1" key="1">
    <citation type="submission" date="2020-11" db="EMBL/GenBank/DDBJ databases">
        <authorList>
            <person name="Tran Van P."/>
        </authorList>
    </citation>
    <scope>NUCLEOTIDE SEQUENCE</scope>
</reference>
<sequence length="322" mass="35883">MLEENRIGFHGVFRSLIRSPSEDLTDSELQLARESTLLVGSPGGGSGRLRLSSHRIQGKEAKRPKCDSSIPLRFALCDRTCSSTRKNYVSLLNPFLGTRSSPNSWPSFIVSRNRERGKNRENQGGRVKIQMRSERKLHRDSHPSTALDKRRRSHVILPFGPALPFVIALVRPQVFETRFLHLLPRIIVYQSRVNSIARLRRLQNYSSVQTPPLCDHTSSSTSCLSAIPPSPSEDYHVLGIFCDHTSKSTSFRDAIPPSFSEDYRVPVPGQLYSEVEISGDIISPPLFALSNPIVSQGTSTFVGYQDLLLFCLIVAAAVKPGE</sequence>
<dbReference type="EMBL" id="OB662864">
    <property type="protein sequence ID" value="CAD7230661.1"/>
    <property type="molecule type" value="Genomic_DNA"/>
</dbReference>